<comment type="subcellular location">
    <subcellularLocation>
        <location evidence="1 4">Nucleus</location>
    </subcellularLocation>
</comment>
<dbReference type="EMBL" id="JAGKQM010000001">
    <property type="protein sequence ID" value="KAH0943181.1"/>
    <property type="molecule type" value="Genomic_DNA"/>
</dbReference>
<dbReference type="Gene3D" id="3.30.1490.120">
    <property type="entry name" value="RNA polymerase Rpb7-like, N-terminal domain"/>
    <property type="match status" value="1"/>
</dbReference>
<keyword evidence="7" id="KW-1185">Reference proteome</keyword>
<gene>
    <name evidence="6" type="ORF">HID58_002818</name>
</gene>
<dbReference type="InterPro" id="IPR005576">
    <property type="entry name" value="Rpb7-like_N"/>
</dbReference>
<proteinExistence type="predicted"/>
<keyword evidence="3 4" id="KW-0804">Transcription</keyword>
<reference evidence="6 7" key="1">
    <citation type="submission" date="2021-05" db="EMBL/GenBank/DDBJ databases">
        <title>Genome Assembly of Synthetic Allotetraploid Brassica napus Reveals Homoeologous Exchanges between Subgenomes.</title>
        <authorList>
            <person name="Davis J.T."/>
        </authorList>
    </citation>
    <scope>NUCLEOTIDE SEQUENCE [LARGE SCALE GENOMIC DNA]</scope>
    <source>
        <strain evidence="7">cv. Da-Ae</strain>
        <tissue evidence="6">Seedling</tissue>
    </source>
</reference>
<dbReference type="PROSITE" id="PS50126">
    <property type="entry name" value="S1"/>
    <property type="match status" value="1"/>
</dbReference>
<dbReference type="PANTHER" id="PTHR12709">
    <property type="entry name" value="DNA-DIRECTED RNA POLYMERASE II, III"/>
    <property type="match status" value="1"/>
</dbReference>
<comment type="caution">
    <text evidence="6">The sequence shown here is derived from an EMBL/GenBank/DDBJ whole genome shotgun (WGS) entry which is preliminary data.</text>
</comment>
<dbReference type="InterPro" id="IPR012340">
    <property type="entry name" value="NA-bd_OB-fold"/>
</dbReference>
<dbReference type="InterPro" id="IPR045113">
    <property type="entry name" value="Rpb7-like"/>
</dbReference>
<evidence type="ECO:0000259" key="5">
    <source>
        <dbReference type="PROSITE" id="PS50126"/>
    </source>
</evidence>
<dbReference type="InterPro" id="IPR003029">
    <property type="entry name" value="S1_domain"/>
</dbReference>
<name>A0ABQ8ENN4_BRANA</name>
<keyword evidence="2 4" id="KW-0240">DNA-directed RNA polymerase</keyword>
<sequence length="260" mass="29300">MLQGGRSLMFYLRHVECGGPSHQETDQATLSNSLSTLVLRRFFNIPSPAASFYATLQHLCMNLPFFVSCHFDTELSNITVSLERKMFIKVKLPSNVMIPAEAMDPNGLMIQRAVLIRLLDAFASKKATKDLGYFIALKNLEEIGEGRIRETTGEIIFPVVFSGITFKMFKGEIVHGVVRQVHKSGVFLRCGPCENVYLSQYKMPGYDYIVEGNPLFMNQNMSRIQIGSTVRFIVLDIQWKEAEKEFIALASLEGNNLGPF</sequence>
<evidence type="ECO:0000256" key="3">
    <source>
        <dbReference type="ARBA" id="ARBA00023163"/>
    </source>
</evidence>
<evidence type="ECO:0000256" key="1">
    <source>
        <dbReference type="ARBA" id="ARBA00004123"/>
    </source>
</evidence>
<evidence type="ECO:0000313" key="6">
    <source>
        <dbReference type="EMBL" id="KAH0943181.1"/>
    </source>
</evidence>
<dbReference type="SUPFAM" id="SSF50249">
    <property type="entry name" value="Nucleic acid-binding proteins"/>
    <property type="match status" value="1"/>
</dbReference>
<dbReference type="Gene3D" id="2.40.50.140">
    <property type="entry name" value="Nucleic acid-binding proteins"/>
    <property type="match status" value="1"/>
</dbReference>
<comment type="function">
    <text evidence="4">DNA-dependent RNA polymerase which catalyzes the transcription of DNA into RNA using the four ribonucleoside triphosphates as substrates.</text>
</comment>
<protein>
    <recommendedName>
        <fullName evidence="4">DNA-directed RNA polymerase subunit</fullName>
    </recommendedName>
</protein>
<feature type="domain" description="S1 motif" evidence="5">
    <location>
        <begin position="171"/>
        <end position="252"/>
    </location>
</feature>
<evidence type="ECO:0000313" key="7">
    <source>
        <dbReference type="Proteomes" id="UP000824890"/>
    </source>
</evidence>
<dbReference type="Pfam" id="PF03876">
    <property type="entry name" value="SHS2_Rpb7-N"/>
    <property type="match status" value="1"/>
</dbReference>
<dbReference type="InterPro" id="IPR036898">
    <property type="entry name" value="RNA_pol_Rpb7-like_N_sf"/>
</dbReference>
<accession>A0ABQ8ENN4</accession>
<evidence type="ECO:0000256" key="4">
    <source>
        <dbReference type="RuleBase" id="RU369086"/>
    </source>
</evidence>
<dbReference type="CDD" id="cd04329">
    <property type="entry name" value="RNAP_II_Rpb7_N"/>
    <property type="match status" value="1"/>
</dbReference>
<dbReference type="PANTHER" id="PTHR12709:SF7">
    <property type="entry name" value="DNA-DIRECTED RNA POLYMERASE IV SUBUNIT 7"/>
    <property type="match status" value="1"/>
</dbReference>
<dbReference type="SUPFAM" id="SSF88798">
    <property type="entry name" value="N-terminal, heterodimerisation domain of RBP7 (RpoE)"/>
    <property type="match status" value="1"/>
</dbReference>
<organism evidence="6 7">
    <name type="scientific">Brassica napus</name>
    <name type="common">Rape</name>
    <dbReference type="NCBI Taxonomy" id="3708"/>
    <lineage>
        <taxon>Eukaryota</taxon>
        <taxon>Viridiplantae</taxon>
        <taxon>Streptophyta</taxon>
        <taxon>Embryophyta</taxon>
        <taxon>Tracheophyta</taxon>
        <taxon>Spermatophyta</taxon>
        <taxon>Magnoliopsida</taxon>
        <taxon>eudicotyledons</taxon>
        <taxon>Gunneridae</taxon>
        <taxon>Pentapetalae</taxon>
        <taxon>rosids</taxon>
        <taxon>malvids</taxon>
        <taxon>Brassicales</taxon>
        <taxon>Brassicaceae</taxon>
        <taxon>Brassiceae</taxon>
        <taxon>Brassica</taxon>
    </lineage>
</organism>
<keyword evidence="4" id="KW-0539">Nucleus</keyword>
<evidence type="ECO:0000256" key="2">
    <source>
        <dbReference type="ARBA" id="ARBA00022478"/>
    </source>
</evidence>
<dbReference type="Proteomes" id="UP000824890">
    <property type="component" value="Unassembled WGS sequence"/>
</dbReference>